<feature type="compositionally biased region" description="Polar residues" evidence="1">
    <location>
        <begin position="130"/>
        <end position="139"/>
    </location>
</feature>
<evidence type="ECO:0000313" key="2">
    <source>
        <dbReference type="EMBL" id="GJT90402.1"/>
    </source>
</evidence>
<reference evidence="2" key="2">
    <citation type="submission" date="2022-01" db="EMBL/GenBank/DDBJ databases">
        <authorList>
            <person name="Yamashiro T."/>
            <person name="Shiraishi A."/>
            <person name="Satake H."/>
            <person name="Nakayama K."/>
        </authorList>
    </citation>
    <scope>NUCLEOTIDE SEQUENCE</scope>
</reference>
<dbReference type="Proteomes" id="UP001151760">
    <property type="component" value="Unassembled WGS sequence"/>
</dbReference>
<sequence length="139" mass="16100">MARGNEGFYDIVIKYYGRNNGLMVGYKGYKRIRGVGRIAWVESGRCSFQEKVSEKILKSLTDGKMYWIRANEKIKFGPNSQDEYESEDFNSMMRRMKFKRTDSRMALWMNKLDDKDTNSEDSLKHPPGSANGSISEESL</sequence>
<protein>
    <submittedName>
        <fullName evidence="2">Uncharacterized protein</fullName>
    </submittedName>
</protein>
<keyword evidence="3" id="KW-1185">Reference proteome</keyword>
<dbReference type="EMBL" id="BQNB010019917">
    <property type="protein sequence ID" value="GJT90402.1"/>
    <property type="molecule type" value="Genomic_DNA"/>
</dbReference>
<feature type="compositionally biased region" description="Basic and acidic residues" evidence="1">
    <location>
        <begin position="115"/>
        <end position="124"/>
    </location>
</feature>
<feature type="region of interest" description="Disordered" evidence="1">
    <location>
        <begin position="115"/>
        <end position="139"/>
    </location>
</feature>
<accession>A0ABQ5HT05</accession>
<gene>
    <name evidence="2" type="ORF">Tco_1079247</name>
</gene>
<name>A0ABQ5HT05_9ASTR</name>
<proteinExistence type="predicted"/>
<reference evidence="2" key="1">
    <citation type="journal article" date="2022" name="Int. J. Mol. Sci.">
        <title>Draft Genome of Tanacetum Coccineum: Genomic Comparison of Closely Related Tanacetum-Family Plants.</title>
        <authorList>
            <person name="Yamashiro T."/>
            <person name="Shiraishi A."/>
            <person name="Nakayama K."/>
            <person name="Satake H."/>
        </authorList>
    </citation>
    <scope>NUCLEOTIDE SEQUENCE</scope>
</reference>
<comment type="caution">
    <text evidence="2">The sequence shown here is derived from an EMBL/GenBank/DDBJ whole genome shotgun (WGS) entry which is preliminary data.</text>
</comment>
<organism evidence="2 3">
    <name type="scientific">Tanacetum coccineum</name>
    <dbReference type="NCBI Taxonomy" id="301880"/>
    <lineage>
        <taxon>Eukaryota</taxon>
        <taxon>Viridiplantae</taxon>
        <taxon>Streptophyta</taxon>
        <taxon>Embryophyta</taxon>
        <taxon>Tracheophyta</taxon>
        <taxon>Spermatophyta</taxon>
        <taxon>Magnoliopsida</taxon>
        <taxon>eudicotyledons</taxon>
        <taxon>Gunneridae</taxon>
        <taxon>Pentapetalae</taxon>
        <taxon>asterids</taxon>
        <taxon>campanulids</taxon>
        <taxon>Asterales</taxon>
        <taxon>Asteraceae</taxon>
        <taxon>Asteroideae</taxon>
        <taxon>Anthemideae</taxon>
        <taxon>Anthemidinae</taxon>
        <taxon>Tanacetum</taxon>
    </lineage>
</organism>
<evidence type="ECO:0000313" key="3">
    <source>
        <dbReference type="Proteomes" id="UP001151760"/>
    </source>
</evidence>
<evidence type="ECO:0000256" key="1">
    <source>
        <dbReference type="SAM" id="MobiDB-lite"/>
    </source>
</evidence>